<evidence type="ECO:0000256" key="4">
    <source>
        <dbReference type="ARBA" id="ARBA00023125"/>
    </source>
</evidence>
<evidence type="ECO:0000256" key="5">
    <source>
        <dbReference type="ARBA" id="ARBA00023136"/>
    </source>
</evidence>
<dbReference type="EMBL" id="NCKU01000051">
    <property type="protein sequence ID" value="RWS17637.1"/>
    <property type="molecule type" value="Genomic_DNA"/>
</dbReference>
<feature type="region of interest" description="Disordered" evidence="8">
    <location>
        <begin position="1034"/>
        <end position="1060"/>
    </location>
</feature>
<feature type="compositionally biased region" description="Polar residues" evidence="8">
    <location>
        <begin position="859"/>
        <end position="876"/>
    </location>
</feature>
<evidence type="ECO:0000256" key="7">
    <source>
        <dbReference type="SAM" id="Coils"/>
    </source>
</evidence>
<feature type="transmembrane region" description="Helical" evidence="9">
    <location>
        <begin position="822"/>
        <end position="843"/>
    </location>
</feature>
<dbReference type="Pfam" id="PF13884">
    <property type="entry name" value="Peptidase_S74"/>
    <property type="match status" value="1"/>
</dbReference>
<dbReference type="InterPro" id="IPR026932">
    <property type="entry name" value="MYRF_ICA"/>
</dbReference>
<dbReference type="PROSITE" id="PS51688">
    <property type="entry name" value="ICA"/>
    <property type="match status" value="1"/>
</dbReference>
<organism evidence="12 13">
    <name type="scientific">Dinothrombium tinctorium</name>
    <dbReference type="NCBI Taxonomy" id="1965070"/>
    <lineage>
        <taxon>Eukaryota</taxon>
        <taxon>Metazoa</taxon>
        <taxon>Ecdysozoa</taxon>
        <taxon>Arthropoda</taxon>
        <taxon>Chelicerata</taxon>
        <taxon>Arachnida</taxon>
        <taxon>Acari</taxon>
        <taxon>Acariformes</taxon>
        <taxon>Trombidiformes</taxon>
        <taxon>Prostigmata</taxon>
        <taxon>Anystina</taxon>
        <taxon>Parasitengona</taxon>
        <taxon>Trombidioidea</taxon>
        <taxon>Trombidiidae</taxon>
        <taxon>Dinothrombium</taxon>
    </lineage>
</organism>
<feature type="compositionally biased region" description="Basic and acidic residues" evidence="8">
    <location>
        <begin position="968"/>
        <end position="980"/>
    </location>
</feature>
<name>A0A3S3P945_9ACAR</name>
<feature type="compositionally biased region" description="Low complexity" evidence="8">
    <location>
        <begin position="983"/>
        <end position="1012"/>
    </location>
</feature>
<proteinExistence type="predicted"/>
<feature type="coiled-coil region" evidence="7">
    <location>
        <begin position="728"/>
        <end position="755"/>
    </location>
</feature>
<sequence>MGSRTDFGGIDNAALDFSQLEDYINDEDDNNGSIYFADTLSVSSDLRIPESPHGGKATVTSLGASSITTNVVPAISRSVSQSTQVHQVSTSTSPPTPAPRTTNGVNTNFVSCSKATPSQSEPSLRHSSQTVTSEQSSHNSLRNPSIVRNGSSGPLYNKTAHPHNLPESPPDSGSEPPYSPPNDENRLNATVANNITLQSNQQSSEMLQSSSTENLRNYVPYGAQLKHLPPTDLNLIHHHASQHANMNHLNPLHPIGIPPTGHHQDGSILTQLNNPMIPGPLGMQPTPVPPGMAQLNPGQLTTLYGPTEEYIPQNIGDCSNSESGNHQKKRKISTSSKQSVNGGIMHIKQEPGGVSPEPSGNNGSLVTGSEEDYGFDYNSNHDGGPPSAYMDSVYQCIRFQPFQASSCHTLCDSSLKELPTPHYRVDADKGFNFSNADDAFVCQKKNHFQVTVHIQPIGSPKYVKTPDGPKKIDNFFVHFYGVKVESPTQTIKVEQSQSDRSKKPFHPVLVELIADQVTKTTVGRLHFSETTSNNMRKKGKPNPDQRYFYLVVSLCAHVGDQSFPIVSHASERIIVRASNPGQFENDMELSWQKGHTPESIYHAGRVGINTDRPDESLVVHGNVKITGHIIQPSDTRAKTNIEEIDTRKQLKNVANIRVVRYKYTPEFASKVGLSESEVETGVLAQEVQQILPDAVKATGDIVLPTGERIENFLVVNKERIFMENVGAVKELCKVTDNLETRIDELERMNNKIRKLNRFDSIKSIVSTSSINSTATCNSSYDSINRSTKRLDCKKDNRKNCHKKLNLNESDGQVCTNRFMQTIIMILVLIMAFCLASIATLYILEYHKRHNHLNAHPPNGHNSLNVNNQAPASSTSPIVTSSLQTSQENINIKDKSSLDSSTSGSKTLINRISQRPTSIPILKTQVLGTPHMCRDLNSMVPSCQIYCCSIDEVINIKETVSSNVQMSDSKSRNSIESEQKFFDSQSSSTTESNSFGQPNSDSSQSKSTTLKTSALNQDVDSLSKKKLIDDTVINSGHSNNLNDYQPQDIVTSSNYSGENNDTTEHQLNTKQLIDNLGSKFSNENGYHQQSVVYSKAEEFRDKREAIEDNNLKSSVNKYQNIRRDLSKYLESIKIVEFNATIGREFCTTLQCVQKRGPKFEYNIPVSKFMTHEFVTLQFSLSTALKVDHCEYKEKPSACPSNTENIPPSYHRPIDHIPTEEISPSFKIPVGLYLKSTFVFRILAKEAQIVTALLKAPQAVDKDNLENGKWKDVQFAGQAAGSNRPNNGNIRSSSSIFGLPHLPGIGNTIKEPNSDGGLDAEEVITEKMADPYNTIKLAPQIYPAIPSESYAEEKMLSHYDILKLGLIAAPIYVVPPGPYSNGGLDAEKVITEAVNIAGNGPNVGEGAVEDVSESFYV</sequence>
<dbReference type="InterPro" id="IPR030392">
    <property type="entry name" value="S74_ICA"/>
</dbReference>
<dbReference type="Proteomes" id="UP000285301">
    <property type="component" value="Unassembled WGS sequence"/>
</dbReference>
<dbReference type="GO" id="GO:0005634">
    <property type="term" value="C:nucleus"/>
    <property type="evidence" value="ECO:0007669"/>
    <property type="project" value="TreeGrafter"/>
</dbReference>
<evidence type="ECO:0000256" key="2">
    <source>
        <dbReference type="ARBA" id="ARBA00022692"/>
    </source>
</evidence>
<keyword evidence="5 9" id="KW-0472">Membrane</keyword>
<evidence type="ECO:0000313" key="12">
    <source>
        <dbReference type="EMBL" id="RWS17637.1"/>
    </source>
</evidence>
<evidence type="ECO:0000256" key="3">
    <source>
        <dbReference type="ARBA" id="ARBA00022989"/>
    </source>
</evidence>
<dbReference type="InterPro" id="IPR024061">
    <property type="entry name" value="NDT80_DNA-bd_dom"/>
</dbReference>
<dbReference type="Pfam" id="PF13887">
    <property type="entry name" value="MYRF_ICA"/>
    <property type="match status" value="1"/>
</dbReference>
<protein>
    <submittedName>
        <fullName evidence="12">Myelin regulatory factor-like protein</fullName>
    </submittedName>
</protein>
<evidence type="ECO:0000256" key="8">
    <source>
        <dbReference type="SAM" id="MobiDB-lite"/>
    </source>
</evidence>
<evidence type="ECO:0000259" key="10">
    <source>
        <dbReference type="PROSITE" id="PS51517"/>
    </source>
</evidence>
<keyword evidence="13" id="KW-1185">Reference proteome</keyword>
<dbReference type="GO" id="GO:0006357">
    <property type="term" value="P:regulation of transcription by RNA polymerase II"/>
    <property type="evidence" value="ECO:0007669"/>
    <property type="project" value="UniProtKB-ARBA"/>
</dbReference>
<dbReference type="GO" id="GO:0045893">
    <property type="term" value="P:positive regulation of DNA-templated transcription"/>
    <property type="evidence" value="ECO:0007669"/>
    <property type="project" value="TreeGrafter"/>
</dbReference>
<feature type="compositionally biased region" description="Low complexity" evidence="8">
    <location>
        <begin position="82"/>
        <end position="93"/>
    </location>
</feature>
<keyword evidence="4 6" id="KW-0238">DNA-binding</keyword>
<dbReference type="GO" id="GO:0005789">
    <property type="term" value="C:endoplasmic reticulum membrane"/>
    <property type="evidence" value="ECO:0007669"/>
    <property type="project" value="TreeGrafter"/>
</dbReference>
<dbReference type="OrthoDB" id="27041at2759"/>
<keyword evidence="2 9" id="KW-0812">Transmembrane</keyword>
<accession>A0A3S3P945</accession>
<evidence type="ECO:0000256" key="6">
    <source>
        <dbReference type="PROSITE-ProRule" id="PRU00850"/>
    </source>
</evidence>
<feature type="region of interest" description="Disordered" evidence="8">
    <location>
        <begin position="82"/>
        <end position="186"/>
    </location>
</feature>
<dbReference type="Gene3D" id="1.10.10.10">
    <property type="entry name" value="Winged helix-like DNA-binding domain superfamily/Winged helix DNA-binding domain"/>
    <property type="match status" value="1"/>
</dbReference>
<comment type="caution">
    <text evidence="12">The sequence shown here is derived from an EMBL/GenBank/DDBJ whole genome shotgun (WGS) entry which is preliminary data.</text>
</comment>
<dbReference type="GO" id="GO:0043565">
    <property type="term" value="F:sequence-specific DNA binding"/>
    <property type="evidence" value="ECO:0007669"/>
    <property type="project" value="TreeGrafter"/>
</dbReference>
<keyword evidence="3 9" id="KW-1133">Transmembrane helix</keyword>
<dbReference type="GO" id="GO:0016540">
    <property type="term" value="P:protein autoprocessing"/>
    <property type="evidence" value="ECO:0007669"/>
    <property type="project" value="InterPro"/>
</dbReference>
<keyword evidence="7" id="KW-0175">Coiled coil</keyword>
<dbReference type="Pfam" id="PF05224">
    <property type="entry name" value="NDT80_PhoG"/>
    <property type="match status" value="1"/>
</dbReference>
<dbReference type="PANTHER" id="PTHR13029">
    <property type="match status" value="1"/>
</dbReference>
<gene>
    <name evidence="12" type="ORF">B4U79_08065</name>
</gene>
<evidence type="ECO:0000256" key="9">
    <source>
        <dbReference type="SAM" id="Phobius"/>
    </source>
</evidence>
<dbReference type="GO" id="GO:0003700">
    <property type="term" value="F:DNA-binding transcription factor activity"/>
    <property type="evidence" value="ECO:0007669"/>
    <property type="project" value="UniProtKB-UniRule"/>
</dbReference>
<evidence type="ECO:0000259" key="11">
    <source>
        <dbReference type="PROSITE" id="PS51688"/>
    </source>
</evidence>
<dbReference type="PANTHER" id="PTHR13029:SF18">
    <property type="entry name" value="MYELIN REGULATORY FACTOR HOMOLOG 1"/>
    <property type="match status" value="1"/>
</dbReference>
<feature type="compositionally biased region" description="Polar residues" evidence="8">
    <location>
        <begin position="358"/>
        <end position="367"/>
    </location>
</feature>
<comment type="subcellular location">
    <subcellularLocation>
        <location evidence="1">Membrane</location>
        <topology evidence="1">Single-pass membrane protein</topology>
    </subcellularLocation>
</comment>
<evidence type="ECO:0000256" key="1">
    <source>
        <dbReference type="ARBA" id="ARBA00004167"/>
    </source>
</evidence>
<dbReference type="InterPro" id="IPR008967">
    <property type="entry name" value="p53-like_TF_DNA-bd_sf"/>
</dbReference>
<reference evidence="12 13" key="1">
    <citation type="journal article" date="2018" name="Gigascience">
        <title>Genomes of trombidid mites reveal novel predicted allergens and laterally-transferred genes associated with secondary metabolism.</title>
        <authorList>
            <person name="Dong X."/>
            <person name="Chaisiri K."/>
            <person name="Xia D."/>
            <person name="Armstrong S.D."/>
            <person name="Fang Y."/>
            <person name="Donnelly M.J."/>
            <person name="Kadowaki T."/>
            <person name="McGarry J.W."/>
            <person name="Darby A.C."/>
            <person name="Makepeace B.L."/>
        </authorList>
    </citation>
    <scope>NUCLEOTIDE SEQUENCE [LARGE SCALE GENOMIC DNA]</scope>
    <source>
        <strain evidence="12">UoL-WK</strain>
    </source>
</reference>
<evidence type="ECO:0000313" key="13">
    <source>
        <dbReference type="Proteomes" id="UP000285301"/>
    </source>
</evidence>
<feature type="domain" description="NDT80" evidence="10">
    <location>
        <begin position="305"/>
        <end position="587"/>
    </location>
</feature>
<feature type="region of interest" description="Disordered" evidence="8">
    <location>
        <begin position="316"/>
        <end position="373"/>
    </location>
</feature>
<feature type="region of interest" description="Disordered" evidence="8">
    <location>
        <begin position="854"/>
        <end position="876"/>
    </location>
</feature>
<dbReference type="InterPro" id="IPR051577">
    <property type="entry name" value="MRF-like"/>
</dbReference>
<feature type="region of interest" description="Disordered" evidence="8">
    <location>
        <begin position="961"/>
        <end position="1012"/>
    </location>
</feature>
<dbReference type="STRING" id="1965070.A0A3S3P945"/>
<dbReference type="InterPro" id="IPR036388">
    <property type="entry name" value="WH-like_DNA-bd_sf"/>
</dbReference>
<dbReference type="SUPFAM" id="SSF49417">
    <property type="entry name" value="p53-like transcription factors"/>
    <property type="match status" value="1"/>
</dbReference>
<dbReference type="PROSITE" id="PS51517">
    <property type="entry name" value="NDT80"/>
    <property type="match status" value="1"/>
</dbReference>
<feature type="DNA-binding region" description="NDT80" evidence="6">
    <location>
        <begin position="305"/>
        <end position="587"/>
    </location>
</feature>
<dbReference type="CDD" id="cd10144">
    <property type="entry name" value="Peptidase_S74_CIMCD"/>
    <property type="match status" value="1"/>
</dbReference>
<feature type="domain" description="Peptidase S74" evidence="11">
    <location>
        <begin position="633"/>
        <end position="742"/>
    </location>
</feature>
<feature type="compositionally biased region" description="Polar residues" evidence="8">
    <location>
        <begin position="103"/>
        <end position="154"/>
    </location>
</feature>